<gene>
    <name evidence="6" type="ORF">BpJC7_01150</name>
</gene>
<dbReference type="GO" id="GO:1901678">
    <property type="term" value="P:iron coordination entity transport"/>
    <property type="evidence" value="ECO:0007669"/>
    <property type="project" value="UniProtKB-ARBA"/>
</dbReference>
<dbReference type="Gene3D" id="3.40.50.1980">
    <property type="entry name" value="Nitrogenase molybdenum iron protein domain"/>
    <property type="match status" value="1"/>
</dbReference>
<dbReference type="InterPro" id="IPR002491">
    <property type="entry name" value="ABC_transptr_periplasmic_BD"/>
</dbReference>
<dbReference type="Proteomes" id="UP000391919">
    <property type="component" value="Unassembled WGS sequence"/>
</dbReference>
<dbReference type="Pfam" id="PF01497">
    <property type="entry name" value="Peripla_BP_2"/>
    <property type="match status" value="1"/>
</dbReference>
<dbReference type="GO" id="GO:0005886">
    <property type="term" value="C:plasma membrane"/>
    <property type="evidence" value="ECO:0007669"/>
    <property type="project" value="UniProtKB-SubCell"/>
</dbReference>
<dbReference type="EMBL" id="BKZQ01000001">
    <property type="protein sequence ID" value="GER68812.1"/>
    <property type="molecule type" value="Genomic_DNA"/>
</dbReference>
<evidence type="ECO:0000313" key="7">
    <source>
        <dbReference type="Proteomes" id="UP000391919"/>
    </source>
</evidence>
<comment type="subcellular location">
    <subcellularLocation>
        <location evidence="1">Cell membrane</location>
        <topology evidence="1">Lipid-anchor</topology>
    </subcellularLocation>
</comment>
<keyword evidence="7" id="KW-1185">Reference proteome</keyword>
<accession>A0A5J4J189</accession>
<evidence type="ECO:0000259" key="5">
    <source>
        <dbReference type="PROSITE" id="PS50983"/>
    </source>
</evidence>
<name>A0A5J4J189_9BACI</name>
<comment type="similarity">
    <text evidence="2">Belongs to the bacterial solute-binding protein 8 family.</text>
</comment>
<reference evidence="6 7" key="1">
    <citation type="submission" date="2019-09" db="EMBL/GenBank/DDBJ databases">
        <title>Draft genome sequence of Bacillus sp. JC-7.</title>
        <authorList>
            <person name="Tanaka N."/>
            <person name="Shiwa Y."/>
            <person name="Fujita N."/>
            <person name="Tanasupawat S."/>
        </authorList>
    </citation>
    <scope>NUCLEOTIDE SEQUENCE [LARGE SCALE GENOMIC DNA]</scope>
    <source>
        <strain evidence="6 7">JC-7</strain>
    </source>
</reference>
<proteinExistence type="inferred from homology"/>
<dbReference type="InterPro" id="IPR051313">
    <property type="entry name" value="Bact_iron-sidero_bind"/>
</dbReference>
<dbReference type="PANTHER" id="PTHR30532:SF28">
    <property type="entry name" value="PETROBACTIN-BINDING PROTEIN YCLQ"/>
    <property type="match status" value="1"/>
</dbReference>
<dbReference type="SUPFAM" id="SSF53807">
    <property type="entry name" value="Helical backbone' metal receptor"/>
    <property type="match status" value="1"/>
</dbReference>
<dbReference type="AlphaFoldDB" id="A0A5J4J189"/>
<comment type="caution">
    <text evidence="6">The sequence shown here is derived from an EMBL/GenBank/DDBJ whole genome shotgun (WGS) entry which is preliminary data.</text>
</comment>
<sequence>MSAYGPGSRFGIIHDVFGIPAADKNINVSTHGQNISFEYILKQNPDYLFVVDRDATIGQDGNAKSVIENDLVKKTNAYKNGHIVYLDPGYWYLSGGGLESVPEMMKEIQKAIE</sequence>
<evidence type="ECO:0000256" key="2">
    <source>
        <dbReference type="ARBA" id="ARBA00008814"/>
    </source>
</evidence>
<feature type="domain" description="Fe/B12 periplasmic-binding" evidence="5">
    <location>
        <begin position="1"/>
        <end position="113"/>
    </location>
</feature>
<evidence type="ECO:0000256" key="1">
    <source>
        <dbReference type="ARBA" id="ARBA00004193"/>
    </source>
</evidence>
<evidence type="ECO:0000256" key="3">
    <source>
        <dbReference type="ARBA" id="ARBA00022448"/>
    </source>
</evidence>
<evidence type="ECO:0000256" key="4">
    <source>
        <dbReference type="ARBA" id="ARBA00022729"/>
    </source>
</evidence>
<keyword evidence="3" id="KW-0813">Transport</keyword>
<dbReference type="PROSITE" id="PS50983">
    <property type="entry name" value="FE_B12_PBP"/>
    <property type="match status" value="1"/>
</dbReference>
<dbReference type="PANTHER" id="PTHR30532">
    <property type="entry name" value="IRON III DICITRATE-BINDING PERIPLASMIC PROTEIN"/>
    <property type="match status" value="1"/>
</dbReference>
<dbReference type="GO" id="GO:0030288">
    <property type="term" value="C:outer membrane-bounded periplasmic space"/>
    <property type="evidence" value="ECO:0007669"/>
    <property type="project" value="TreeGrafter"/>
</dbReference>
<evidence type="ECO:0000313" key="6">
    <source>
        <dbReference type="EMBL" id="GER68812.1"/>
    </source>
</evidence>
<keyword evidence="4" id="KW-0732">Signal</keyword>
<organism evidence="6 7">
    <name type="scientific">Weizmannia acidilactici</name>
    <dbReference type="NCBI Taxonomy" id="2607726"/>
    <lineage>
        <taxon>Bacteria</taxon>
        <taxon>Bacillati</taxon>
        <taxon>Bacillota</taxon>
        <taxon>Bacilli</taxon>
        <taxon>Bacillales</taxon>
        <taxon>Bacillaceae</taxon>
        <taxon>Heyndrickxia</taxon>
    </lineage>
</organism>
<protein>
    <recommendedName>
        <fullName evidence="5">Fe/B12 periplasmic-binding domain-containing protein</fullName>
    </recommendedName>
</protein>